<gene>
    <name evidence="1" type="primary">Dhrs1-003</name>
</gene>
<organism evidence="1">
    <name type="scientific">Phallusia mammillata</name>
    <dbReference type="NCBI Taxonomy" id="59560"/>
    <lineage>
        <taxon>Eukaryota</taxon>
        <taxon>Metazoa</taxon>
        <taxon>Chordata</taxon>
        <taxon>Tunicata</taxon>
        <taxon>Ascidiacea</taxon>
        <taxon>Phlebobranchia</taxon>
        <taxon>Ascidiidae</taxon>
        <taxon>Phallusia</taxon>
    </lineage>
</organism>
<sequence length="337" mass="37229">MSGNFNTKLNKQCIVINRSMPYLKGKVCLVTGASRGIGRGTALQLAMNGAFCYITGRSLEKLKLVEDEAKNRGACGKIIAVQCDHSNDTEIQKVFDLIDEENDGKLDLLVNNAYSAVSWIMDNAKQCFWDHQVDAWDQINKVGLRNHFICAVYASRMMVKRRKGLIVNISSAGGILYIETPAYGIGKTAKDRMAKDCGMDLEKYNVAFVSVWPGPVRTELINAELALKTSSLTWLFEHGETTEFTGKCIASLLLDPKIMKKSGQVLLSSDIAEEFGLKDVDEKHPVSIRSVKGMLGGSGALWIADYIPSFIKLPKWLFFILGSLAKTPVKKDASKYA</sequence>
<dbReference type="SUPFAM" id="SSF51735">
    <property type="entry name" value="NAD(P)-binding Rossmann-fold domains"/>
    <property type="match status" value="1"/>
</dbReference>
<name>A0A6F9DBF8_9ASCI</name>
<dbReference type="EMBL" id="LR784484">
    <property type="protein sequence ID" value="CAB3237648.1"/>
    <property type="molecule type" value="mRNA"/>
</dbReference>
<dbReference type="PRINTS" id="PR00081">
    <property type="entry name" value="GDHRDH"/>
</dbReference>
<proteinExistence type="evidence at transcript level"/>
<protein>
    <submittedName>
        <fullName evidence="1">Dehydrogenase/reductase SDR family member 1-like</fullName>
    </submittedName>
</protein>
<dbReference type="Pfam" id="PF00106">
    <property type="entry name" value="adh_short"/>
    <property type="match status" value="1"/>
</dbReference>
<dbReference type="InterPro" id="IPR002347">
    <property type="entry name" value="SDR_fam"/>
</dbReference>
<evidence type="ECO:0000313" key="1">
    <source>
        <dbReference type="EMBL" id="CAB3237648.1"/>
    </source>
</evidence>
<dbReference type="AlphaFoldDB" id="A0A6F9DBF8"/>
<dbReference type="PANTHER" id="PTHR44147:SF2">
    <property type="entry name" value="DEHYDROGENASE_REDUCTASE SDR FAMILY MEMBER 1"/>
    <property type="match status" value="1"/>
</dbReference>
<reference evidence="1" key="1">
    <citation type="submission" date="2020-04" db="EMBL/GenBank/DDBJ databases">
        <authorList>
            <person name="Neveu A P."/>
        </authorList>
    </citation>
    <scope>NUCLEOTIDE SEQUENCE</scope>
    <source>
        <tissue evidence="1">Whole embryo</tissue>
    </source>
</reference>
<dbReference type="PANTHER" id="PTHR44147">
    <property type="entry name" value="DEHYDROGENASE/REDUCTASE SDR FAMILY MEMBER 1"/>
    <property type="match status" value="1"/>
</dbReference>
<dbReference type="Gene3D" id="3.40.50.720">
    <property type="entry name" value="NAD(P)-binding Rossmann-like Domain"/>
    <property type="match status" value="1"/>
</dbReference>
<accession>A0A6F9DBF8</accession>
<dbReference type="InterPro" id="IPR036291">
    <property type="entry name" value="NAD(P)-bd_dom_sf"/>
</dbReference>